<dbReference type="PANTHER" id="PTHR13333">
    <property type="entry name" value="M-AAA PROTEASE-INTERACTING PROTEIN 1, MITOCHONDRIAL"/>
    <property type="match status" value="1"/>
</dbReference>
<reference evidence="1" key="1">
    <citation type="submission" date="2021-04" db="EMBL/GenBank/DDBJ databases">
        <authorList>
            <consortium name="Wellcome Sanger Institute Data Sharing"/>
        </authorList>
    </citation>
    <scope>NUCLEOTIDE SEQUENCE [LARGE SCALE GENOMIC DNA]</scope>
</reference>
<dbReference type="OMA" id="VTTVWHW"/>
<proteinExistence type="predicted"/>
<evidence type="ECO:0000313" key="1">
    <source>
        <dbReference type="Ensembl" id="ENSENLP00000018488.1"/>
    </source>
</evidence>
<dbReference type="Proteomes" id="UP000472264">
    <property type="component" value="Chromosome 6"/>
</dbReference>
<protein>
    <submittedName>
        <fullName evidence="1">M-AAA protease-interacting protein 1, mitochondrial-like</fullName>
    </submittedName>
</protein>
<dbReference type="OrthoDB" id="7249367at2759"/>
<dbReference type="AlphaFoldDB" id="A0A665UFR9"/>
<dbReference type="Ensembl" id="ENSENLT00000019182.1">
    <property type="protein sequence ID" value="ENSENLP00000018488.1"/>
    <property type="gene ID" value="ENSENLG00000008496.1"/>
</dbReference>
<reference evidence="1" key="2">
    <citation type="submission" date="2025-08" db="UniProtKB">
        <authorList>
            <consortium name="Ensembl"/>
        </authorList>
    </citation>
    <scope>IDENTIFICATION</scope>
</reference>
<dbReference type="GO" id="GO:0005743">
    <property type="term" value="C:mitochondrial inner membrane"/>
    <property type="evidence" value="ECO:0007669"/>
    <property type="project" value="TreeGrafter"/>
</dbReference>
<gene>
    <name evidence="1" type="primary">si:dkey-82o10.4</name>
</gene>
<evidence type="ECO:0000313" key="2">
    <source>
        <dbReference type="Proteomes" id="UP000472264"/>
    </source>
</evidence>
<organism evidence="1 2">
    <name type="scientific">Echeneis naucrates</name>
    <name type="common">Live sharksucker</name>
    <dbReference type="NCBI Taxonomy" id="173247"/>
    <lineage>
        <taxon>Eukaryota</taxon>
        <taxon>Metazoa</taxon>
        <taxon>Chordata</taxon>
        <taxon>Craniata</taxon>
        <taxon>Vertebrata</taxon>
        <taxon>Euteleostomi</taxon>
        <taxon>Actinopterygii</taxon>
        <taxon>Neopterygii</taxon>
        <taxon>Teleostei</taxon>
        <taxon>Neoteleostei</taxon>
        <taxon>Acanthomorphata</taxon>
        <taxon>Carangaria</taxon>
        <taxon>Carangiformes</taxon>
        <taxon>Echeneidae</taxon>
        <taxon>Echeneis</taxon>
    </lineage>
</organism>
<dbReference type="InParanoid" id="A0A665UFR9"/>
<name>A0A665UFR9_ECHNA</name>
<dbReference type="GO" id="GO:0032979">
    <property type="term" value="P:protein insertion into mitochondrial inner membrane from matrix"/>
    <property type="evidence" value="ECO:0007669"/>
    <property type="project" value="TreeGrafter"/>
</dbReference>
<keyword evidence="2" id="KW-1185">Reference proteome</keyword>
<dbReference type="GO" id="GO:0043022">
    <property type="term" value="F:ribosome binding"/>
    <property type="evidence" value="ECO:0007669"/>
    <property type="project" value="TreeGrafter"/>
</dbReference>
<reference evidence="1" key="3">
    <citation type="submission" date="2025-09" db="UniProtKB">
        <authorList>
            <consortium name="Ensembl"/>
        </authorList>
    </citation>
    <scope>IDENTIFICATION</scope>
</reference>
<sequence length="269" mass="30387">MHRIVGLAACRDLGRPGVCSWTRGPGCSGRPAVHLRQCAGPARPFTAEPRPGVCGRKVVFAGQKHRLLSSRAGADKPTGSSGGQPDISVVGSPDPVTWIRCKIIMYLIQLYFKLDVSSEEFDRGIKQALVHVSNVMSRGRYHELWGLLSHEMLEYVETRCQSLNRAQRQQLAVTMDDIIFVFPEEVSVVFEEDGRRFCFISTRFWFLSTYQGPDDPEGTQIFKVAPHEDGSPQRKIATAVYEFRRELTKGASPDWKVTAVWHWHWKLAE</sequence>
<dbReference type="PANTHER" id="PTHR13333:SF7">
    <property type="entry name" value="M-AAA PROTEASE-INTERACTING PROTEIN 1, MITOCHONDRIAL"/>
    <property type="match status" value="1"/>
</dbReference>
<accession>A0A665UFR9</accession>